<dbReference type="RefSeq" id="WP_379692573.1">
    <property type="nucleotide sequence ID" value="NZ_JBHSXH010000009.1"/>
</dbReference>
<feature type="region of interest" description="Disordered" evidence="1">
    <location>
        <begin position="1"/>
        <end position="63"/>
    </location>
</feature>
<evidence type="ECO:0000256" key="1">
    <source>
        <dbReference type="SAM" id="MobiDB-lite"/>
    </source>
</evidence>
<feature type="compositionally biased region" description="Low complexity" evidence="1">
    <location>
        <begin position="28"/>
        <end position="46"/>
    </location>
</feature>
<sequence length="90" mass="9554">MRCGSPSFSTTYLAGGREPVERCPPPDARSSAESPQSPSSAGASAARRPHRSAVTATVTLDGRTATRTVLTWVRYLEASASDHRPPNRDA</sequence>
<dbReference type="EMBL" id="JBHSXH010000009">
    <property type="protein sequence ID" value="MFC6823999.1"/>
    <property type="molecule type" value="Genomic_DNA"/>
</dbReference>
<reference evidence="2 3" key="1">
    <citation type="journal article" date="2019" name="Int. J. Syst. Evol. Microbiol.">
        <title>The Global Catalogue of Microorganisms (GCM) 10K type strain sequencing project: providing services to taxonomists for standard genome sequencing and annotation.</title>
        <authorList>
            <consortium name="The Broad Institute Genomics Platform"/>
            <consortium name="The Broad Institute Genome Sequencing Center for Infectious Disease"/>
            <person name="Wu L."/>
            <person name="Ma J."/>
        </authorList>
    </citation>
    <scope>NUCLEOTIDE SEQUENCE [LARGE SCALE GENOMIC DNA]</scope>
    <source>
        <strain evidence="2 3">YIM 94188</strain>
    </source>
</reference>
<protein>
    <submittedName>
        <fullName evidence="2">Uncharacterized protein</fullName>
    </submittedName>
</protein>
<feature type="compositionally biased region" description="Polar residues" evidence="1">
    <location>
        <begin position="1"/>
        <end position="12"/>
    </location>
</feature>
<evidence type="ECO:0000313" key="2">
    <source>
        <dbReference type="EMBL" id="MFC6823999.1"/>
    </source>
</evidence>
<evidence type="ECO:0000313" key="3">
    <source>
        <dbReference type="Proteomes" id="UP001596408"/>
    </source>
</evidence>
<proteinExistence type="predicted"/>
<comment type="caution">
    <text evidence="2">The sequence shown here is derived from an EMBL/GenBank/DDBJ whole genome shotgun (WGS) entry which is preliminary data.</text>
</comment>
<accession>A0ABD5TYV8</accession>
<organism evidence="2 3">
    <name type="scientific">Halopelagius fulvigenes</name>
    <dbReference type="NCBI Taxonomy" id="1198324"/>
    <lineage>
        <taxon>Archaea</taxon>
        <taxon>Methanobacteriati</taxon>
        <taxon>Methanobacteriota</taxon>
        <taxon>Stenosarchaea group</taxon>
        <taxon>Halobacteria</taxon>
        <taxon>Halobacteriales</taxon>
        <taxon>Haloferacaceae</taxon>
    </lineage>
</organism>
<dbReference type="Proteomes" id="UP001596408">
    <property type="component" value="Unassembled WGS sequence"/>
</dbReference>
<keyword evidence="3" id="KW-1185">Reference proteome</keyword>
<name>A0ABD5TYV8_9EURY</name>
<gene>
    <name evidence="2" type="ORF">ACFQEV_03185</name>
</gene>
<dbReference type="AlphaFoldDB" id="A0ABD5TYV8"/>